<organism evidence="2 3">
    <name type="scientific">Sphingomonas alpina</name>
    <dbReference type="NCBI Taxonomy" id="653931"/>
    <lineage>
        <taxon>Bacteria</taxon>
        <taxon>Pseudomonadati</taxon>
        <taxon>Pseudomonadota</taxon>
        <taxon>Alphaproteobacteria</taxon>
        <taxon>Sphingomonadales</taxon>
        <taxon>Sphingomonadaceae</taxon>
        <taxon>Sphingomonas</taxon>
    </lineage>
</organism>
<dbReference type="EMBL" id="CP061038">
    <property type="protein sequence ID" value="QNQ08612.1"/>
    <property type="molecule type" value="Genomic_DNA"/>
</dbReference>
<accession>A0A7H0LG09</accession>
<sequence>MSIEPEIAAWLDIYFEAWNRYDVPAMKTCWDEEDPLPIYLAEECDPHIGWEAVLGYWRIDRSKSERLVTWKNLTAKEAAPGLAVILFDANWSTYIPGSRLYPRPFGGPVRITAALRLKPEGWRMFHYVEAPLASIVQLRRAHEDAVEPALHARLAAKGISY</sequence>
<evidence type="ECO:0000313" key="2">
    <source>
        <dbReference type="EMBL" id="QNQ08612.1"/>
    </source>
</evidence>
<evidence type="ECO:0000259" key="1">
    <source>
        <dbReference type="Pfam" id="PF13474"/>
    </source>
</evidence>
<dbReference type="InterPro" id="IPR037401">
    <property type="entry name" value="SnoaL-like"/>
</dbReference>
<evidence type="ECO:0000313" key="3">
    <source>
        <dbReference type="Proteomes" id="UP000516148"/>
    </source>
</evidence>
<protein>
    <submittedName>
        <fullName evidence="2">Nuclear transport factor 2 family protein</fullName>
    </submittedName>
</protein>
<dbReference type="SUPFAM" id="SSF54427">
    <property type="entry name" value="NTF2-like"/>
    <property type="match status" value="1"/>
</dbReference>
<dbReference type="Pfam" id="PF13474">
    <property type="entry name" value="SnoaL_3"/>
    <property type="match status" value="1"/>
</dbReference>
<dbReference type="InterPro" id="IPR032710">
    <property type="entry name" value="NTF2-like_dom_sf"/>
</dbReference>
<dbReference type="Gene3D" id="3.10.450.50">
    <property type="match status" value="1"/>
</dbReference>
<reference evidence="2 3" key="1">
    <citation type="submission" date="2020-09" db="EMBL/GenBank/DDBJ databases">
        <title>Sphingomonas sp., a new species isolated from pork steak.</title>
        <authorList>
            <person name="Heidler von Heilborn D."/>
        </authorList>
    </citation>
    <scope>NUCLEOTIDE SEQUENCE [LARGE SCALE GENOMIC DNA]</scope>
    <source>
        <strain evidence="3">S8-3T</strain>
    </source>
</reference>
<name>A0A7H0LG09_9SPHN</name>
<keyword evidence="3" id="KW-1185">Reference proteome</keyword>
<dbReference type="KEGG" id="spap:H3Z74_17955"/>
<gene>
    <name evidence="2" type="ORF">H3Z74_17955</name>
</gene>
<feature type="domain" description="SnoaL-like" evidence="1">
    <location>
        <begin position="7"/>
        <end position="129"/>
    </location>
</feature>
<dbReference type="AlphaFoldDB" id="A0A7H0LG09"/>
<proteinExistence type="predicted"/>
<dbReference type="RefSeq" id="WP_187760940.1">
    <property type="nucleotide sequence ID" value="NZ_CP061038.1"/>
</dbReference>
<dbReference type="Proteomes" id="UP000516148">
    <property type="component" value="Chromosome"/>
</dbReference>